<protein>
    <submittedName>
        <fullName evidence="1">V-type proton ATPase subunit F</fullName>
    </submittedName>
</protein>
<accession>A0ABS8RQT3</accession>
<dbReference type="Gene3D" id="3.40.50.10580">
    <property type="entry name" value="ATPase, V1 complex, subunit F"/>
    <property type="match status" value="1"/>
</dbReference>
<keyword evidence="2" id="KW-1185">Reference proteome</keyword>
<comment type="caution">
    <text evidence="1">The sequence shown here is derived from an EMBL/GenBank/DDBJ whole genome shotgun (WGS) entry which is preliminary data.</text>
</comment>
<reference evidence="1 2" key="1">
    <citation type="journal article" date="2021" name="BMC Genomics">
        <title>Datura genome reveals duplications of psychoactive alkaloid biosynthetic genes and high mutation rate following tissue culture.</title>
        <authorList>
            <person name="Rajewski A."/>
            <person name="Carter-House D."/>
            <person name="Stajich J."/>
            <person name="Litt A."/>
        </authorList>
    </citation>
    <scope>NUCLEOTIDE SEQUENCE [LARGE SCALE GENOMIC DNA]</scope>
    <source>
        <strain evidence="1">AR-01</strain>
    </source>
</reference>
<proteinExistence type="predicted"/>
<dbReference type="Proteomes" id="UP000823775">
    <property type="component" value="Unassembled WGS sequence"/>
</dbReference>
<organism evidence="1 2">
    <name type="scientific">Datura stramonium</name>
    <name type="common">Jimsonweed</name>
    <name type="synonym">Common thornapple</name>
    <dbReference type="NCBI Taxonomy" id="4076"/>
    <lineage>
        <taxon>Eukaryota</taxon>
        <taxon>Viridiplantae</taxon>
        <taxon>Streptophyta</taxon>
        <taxon>Embryophyta</taxon>
        <taxon>Tracheophyta</taxon>
        <taxon>Spermatophyta</taxon>
        <taxon>Magnoliopsida</taxon>
        <taxon>eudicotyledons</taxon>
        <taxon>Gunneridae</taxon>
        <taxon>Pentapetalae</taxon>
        <taxon>asterids</taxon>
        <taxon>lamiids</taxon>
        <taxon>Solanales</taxon>
        <taxon>Solanaceae</taxon>
        <taxon>Solanoideae</taxon>
        <taxon>Datureae</taxon>
        <taxon>Datura</taxon>
    </lineage>
</organism>
<name>A0ABS8RQT3_DATST</name>
<evidence type="ECO:0000313" key="1">
    <source>
        <dbReference type="EMBL" id="MCD7448586.1"/>
    </source>
</evidence>
<gene>
    <name evidence="1" type="primary">ATP6V1F_2</name>
    <name evidence="1" type="ORF">HAX54_044532</name>
</gene>
<dbReference type="PANTHER" id="PTHR13861">
    <property type="entry name" value="VACUOLAR ATP SYNTHASE SUBUNIT F"/>
    <property type="match status" value="1"/>
</dbReference>
<evidence type="ECO:0000313" key="2">
    <source>
        <dbReference type="Proteomes" id="UP000823775"/>
    </source>
</evidence>
<sequence>MIADQDTMSGFLLAGVGNVDLRRKTNYLIVDSNSWLIVTINQSQPFWRFLQRTIHMILLTTLCSFTSEVPLLY</sequence>
<dbReference type="PANTHER" id="PTHR13861:SF2">
    <property type="entry name" value="V-TYPE PROTON ATPASE SUBUNIT F"/>
    <property type="match status" value="1"/>
</dbReference>
<dbReference type="EMBL" id="JACEIK010000068">
    <property type="protein sequence ID" value="MCD7448586.1"/>
    <property type="molecule type" value="Genomic_DNA"/>
</dbReference>
<dbReference type="InterPro" id="IPR036906">
    <property type="entry name" value="ATPase_V1_fsu_sf"/>
</dbReference>